<dbReference type="InterPro" id="IPR051356">
    <property type="entry name" value="SOX/SOX-like_TF"/>
</dbReference>
<dbReference type="CDD" id="cd01389">
    <property type="entry name" value="HMG-box_ROX1-like"/>
    <property type="match status" value="1"/>
</dbReference>
<dbReference type="AlphaFoldDB" id="A0AA39IY56"/>
<reference evidence="6" key="1">
    <citation type="submission" date="2023-06" db="EMBL/GenBank/DDBJ databases">
        <authorList>
            <consortium name="Lawrence Berkeley National Laboratory"/>
            <person name="Ahrendt S."/>
            <person name="Sahu N."/>
            <person name="Indic B."/>
            <person name="Wong-Bajracharya J."/>
            <person name="Merenyi Z."/>
            <person name="Ke H.-M."/>
            <person name="Monk M."/>
            <person name="Kocsube S."/>
            <person name="Drula E."/>
            <person name="Lipzen A."/>
            <person name="Balint B."/>
            <person name="Henrissat B."/>
            <person name="Andreopoulos B."/>
            <person name="Martin F.M."/>
            <person name="Harder C.B."/>
            <person name="Rigling D."/>
            <person name="Ford K.L."/>
            <person name="Foster G.D."/>
            <person name="Pangilinan J."/>
            <person name="Papanicolaou A."/>
            <person name="Barry K."/>
            <person name="LaButti K."/>
            <person name="Viragh M."/>
            <person name="Koriabine M."/>
            <person name="Yan M."/>
            <person name="Riley R."/>
            <person name="Champramary S."/>
            <person name="Plett K.L."/>
            <person name="Tsai I.J."/>
            <person name="Slot J."/>
            <person name="Sipos G."/>
            <person name="Plett J."/>
            <person name="Nagy L.G."/>
            <person name="Grigoriev I.V."/>
        </authorList>
    </citation>
    <scope>NUCLEOTIDE SEQUENCE</scope>
    <source>
        <strain evidence="6">FPL87.14</strain>
    </source>
</reference>
<dbReference type="Gene3D" id="1.10.30.10">
    <property type="entry name" value="High mobility group box domain"/>
    <property type="match status" value="1"/>
</dbReference>
<dbReference type="EMBL" id="JAUEPT010000108">
    <property type="protein sequence ID" value="KAK0431742.1"/>
    <property type="molecule type" value="Genomic_DNA"/>
</dbReference>
<keyword evidence="7" id="KW-1185">Reference proteome</keyword>
<dbReference type="SUPFAM" id="SSF47095">
    <property type="entry name" value="HMG-box"/>
    <property type="match status" value="1"/>
</dbReference>
<keyword evidence="2 3" id="KW-0539">Nucleus</keyword>
<dbReference type="InterPro" id="IPR036910">
    <property type="entry name" value="HMG_box_dom_sf"/>
</dbReference>
<gene>
    <name evidence="6" type="ORF">EV421DRAFT_140201</name>
</gene>
<feature type="compositionally biased region" description="Basic residues" evidence="4">
    <location>
        <begin position="99"/>
        <end position="110"/>
    </location>
</feature>
<dbReference type="SMART" id="SM00398">
    <property type="entry name" value="HMG"/>
    <property type="match status" value="1"/>
</dbReference>
<evidence type="ECO:0000256" key="2">
    <source>
        <dbReference type="ARBA" id="ARBA00023242"/>
    </source>
</evidence>
<keyword evidence="1 3" id="KW-0238">DNA-binding</keyword>
<feature type="domain" description="HMG box" evidence="5">
    <location>
        <begin position="29"/>
        <end position="94"/>
    </location>
</feature>
<dbReference type="GO" id="GO:0005634">
    <property type="term" value="C:nucleus"/>
    <property type="evidence" value="ECO:0007669"/>
    <property type="project" value="UniProtKB-UniRule"/>
</dbReference>
<feature type="region of interest" description="Disordered" evidence="4">
    <location>
        <begin position="147"/>
        <end position="182"/>
    </location>
</feature>
<dbReference type="Pfam" id="PF00505">
    <property type="entry name" value="HMG_box"/>
    <property type="match status" value="1"/>
</dbReference>
<feature type="DNA-binding region" description="HMG box" evidence="3">
    <location>
        <begin position="29"/>
        <end position="94"/>
    </location>
</feature>
<dbReference type="PANTHER" id="PTHR45789:SF2">
    <property type="entry name" value="FI18025P1"/>
    <property type="match status" value="1"/>
</dbReference>
<dbReference type="GO" id="GO:0000981">
    <property type="term" value="F:DNA-binding transcription factor activity, RNA polymerase II-specific"/>
    <property type="evidence" value="ECO:0007669"/>
    <property type="project" value="TreeGrafter"/>
</dbReference>
<evidence type="ECO:0000259" key="5">
    <source>
        <dbReference type="PROSITE" id="PS50118"/>
    </source>
</evidence>
<feature type="region of interest" description="Disordered" evidence="4">
    <location>
        <begin position="227"/>
        <end position="249"/>
    </location>
</feature>
<organism evidence="6 7">
    <name type="scientific">Armillaria borealis</name>
    <dbReference type="NCBI Taxonomy" id="47425"/>
    <lineage>
        <taxon>Eukaryota</taxon>
        <taxon>Fungi</taxon>
        <taxon>Dikarya</taxon>
        <taxon>Basidiomycota</taxon>
        <taxon>Agaricomycotina</taxon>
        <taxon>Agaricomycetes</taxon>
        <taxon>Agaricomycetidae</taxon>
        <taxon>Agaricales</taxon>
        <taxon>Marasmiineae</taxon>
        <taxon>Physalacriaceae</taxon>
        <taxon>Armillaria</taxon>
    </lineage>
</organism>
<name>A0AA39IY56_9AGAR</name>
<comment type="caution">
    <text evidence="6">The sequence shown here is derived from an EMBL/GenBank/DDBJ whole genome shotgun (WGS) entry which is preliminary data.</text>
</comment>
<proteinExistence type="predicted"/>
<accession>A0AA39IY56</accession>
<evidence type="ECO:0000313" key="6">
    <source>
        <dbReference type="EMBL" id="KAK0431742.1"/>
    </source>
</evidence>
<sequence>MDLVTPLVDAAATHSPPFLATPDKPSRRATRPPNAFLQFRSTYWQGNQRDRNNRNVSRICGFLWNAMSAEERRVYQEMALVAKAEHKVNNPNWSYKSASKGKKLTTRRHRNLEEEERCRKIAMILREGVKSTVLQTKTEVKKEEPVYAIPSPSPPVAAGEERAPAPDHAASTAKREEEEETFVPTAAIPPLDLDVAATEKDEFAFGNSVQPPTYVRVDAQFGMSTDVSMDASPESAAPPADDTARPEVFDPVDNYLSDYINMSEELDAMMTDIVRPETESLPFSVDWAYI</sequence>
<evidence type="ECO:0000256" key="4">
    <source>
        <dbReference type="SAM" id="MobiDB-lite"/>
    </source>
</evidence>
<dbReference type="InterPro" id="IPR009071">
    <property type="entry name" value="HMG_box_dom"/>
</dbReference>
<dbReference type="GO" id="GO:0000978">
    <property type="term" value="F:RNA polymerase II cis-regulatory region sequence-specific DNA binding"/>
    <property type="evidence" value="ECO:0007669"/>
    <property type="project" value="TreeGrafter"/>
</dbReference>
<protein>
    <recommendedName>
        <fullName evidence="5">HMG box domain-containing protein</fullName>
    </recommendedName>
</protein>
<dbReference type="PROSITE" id="PS50118">
    <property type="entry name" value="HMG_BOX_2"/>
    <property type="match status" value="1"/>
</dbReference>
<dbReference type="Proteomes" id="UP001175226">
    <property type="component" value="Unassembled WGS sequence"/>
</dbReference>
<dbReference type="PANTHER" id="PTHR45789">
    <property type="entry name" value="FI18025P1"/>
    <property type="match status" value="1"/>
</dbReference>
<evidence type="ECO:0000256" key="1">
    <source>
        <dbReference type="ARBA" id="ARBA00023125"/>
    </source>
</evidence>
<feature type="compositionally biased region" description="Low complexity" evidence="4">
    <location>
        <begin position="228"/>
        <end position="241"/>
    </location>
</feature>
<evidence type="ECO:0000256" key="3">
    <source>
        <dbReference type="PROSITE-ProRule" id="PRU00267"/>
    </source>
</evidence>
<evidence type="ECO:0000313" key="7">
    <source>
        <dbReference type="Proteomes" id="UP001175226"/>
    </source>
</evidence>
<feature type="region of interest" description="Disordered" evidence="4">
    <location>
        <begin position="92"/>
        <end position="111"/>
    </location>
</feature>